<dbReference type="Pfam" id="PF05958">
    <property type="entry name" value="tRNA_U5-meth_tr"/>
    <property type="match status" value="1"/>
</dbReference>
<keyword evidence="1 4" id="KW-0489">Methyltransferase</keyword>
<evidence type="ECO:0000256" key="1">
    <source>
        <dbReference type="ARBA" id="ARBA00022603"/>
    </source>
</evidence>
<dbReference type="GO" id="GO:0006396">
    <property type="term" value="P:RNA processing"/>
    <property type="evidence" value="ECO:0007669"/>
    <property type="project" value="InterPro"/>
</dbReference>
<reference evidence="7 8" key="1">
    <citation type="submission" date="2017-12" db="EMBL/GenBank/DDBJ databases">
        <title>Sequencing, de novo assembly and annotation of complete genome of a new Thraustochytrid species, strain FCC1311.</title>
        <authorList>
            <person name="Sedici K."/>
            <person name="Godart F."/>
            <person name="Aiese Cigliano R."/>
            <person name="Sanseverino W."/>
            <person name="Barakat M."/>
            <person name="Ortet P."/>
            <person name="Marechal E."/>
            <person name="Cagnac O."/>
            <person name="Amato A."/>
        </authorList>
    </citation>
    <scope>NUCLEOTIDE SEQUENCE [LARGE SCALE GENOMIC DNA]</scope>
</reference>
<dbReference type="PROSITE" id="PS01230">
    <property type="entry name" value="TRMA_1"/>
    <property type="match status" value="1"/>
</dbReference>
<feature type="active site" description="Nucleophile" evidence="4">
    <location>
        <position position="376"/>
    </location>
</feature>
<feature type="binding site" evidence="4">
    <location>
        <position position="348"/>
    </location>
    <ligand>
        <name>S-adenosyl-L-methionine</name>
        <dbReference type="ChEBI" id="CHEBI:59789"/>
    </ligand>
</feature>
<dbReference type="AlphaFoldDB" id="A0A2R5G8Z0"/>
<feature type="active site" evidence="5">
    <location>
        <position position="376"/>
    </location>
</feature>
<feature type="compositionally biased region" description="Basic and acidic residues" evidence="6">
    <location>
        <begin position="1"/>
        <end position="18"/>
    </location>
</feature>
<gene>
    <name evidence="7" type="ORF">FCC1311_037452</name>
</gene>
<organism evidence="7 8">
    <name type="scientific">Hondaea fermentalgiana</name>
    <dbReference type="NCBI Taxonomy" id="2315210"/>
    <lineage>
        <taxon>Eukaryota</taxon>
        <taxon>Sar</taxon>
        <taxon>Stramenopiles</taxon>
        <taxon>Bigyra</taxon>
        <taxon>Labyrinthulomycetes</taxon>
        <taxon>Thraustochytrida</taxon>
        <taxon>Thraustochytriidae</taxon>
        <taxon>Hondaea</taxon>
    </lineage>
</organism>
<evidence type="ECO:0000256" key="3">
    <source>
        <dbReference type="ARBA" id="ARBA00022691"/>
    </source>
</evidence>
<feature type="binding site" evidence="4">
    <location>
        <position position="276"/>
    </location>
    <ligand>
        <name>S-adenosyl-L-methionine</name>
        <dbReference type="ChEBI" id="CHEBI:59789"/>
    </ligand>
</feature>
<dbReference type="GO" id="GO:0008173">
    <property type="term" value="F:RNA methyltransferase activity"/>
    <property type="evidence" value="ECO:0007669"/>
    <property type="project" value="InterPro"/>
</dbReference>
<dbReference type="Proteomes" id="UP000241890">
    <property type="component" value="Unassembled WGS sequence"/>
</dbReference>
<dbReference type="OrthoDB" id="10250660at2759"/>
<dbReference type="InterPro" id="IPR029063">
    <property type="entry name" value="SAM-dependent_MTases_sf"/>
</dbReference>
<protein>
    <submittedName>
        <fullName evidence="7">tRNA uracil-5--methyltransferase-like A</fullName>
    </submittedName>
</protein>
<dbReference type="InParanoid" id="A0A2R5G8Z0"/>
<dbReference type="Gene3D" id="2.40.50.1070">
    <property type="match status" value="1"/>
</dbReference>
<dbReference type="GO" id="GO:0032259">
    <property type="term" value="P:methylation"/>
    <property type="evidence" value="ECO:0007669"/>
    <property type="project" value="UniProtKB-KW"/>
</dbReference>
<dbReference type="InterPro" id="IPR030390">
    <property type="entry name" value="MeTrfase_TrmA_AS"/>
</dbReference>
<evidence type="ECO:0000256" key="2">
    <source>
        <dbReference type="ARBA" id="ARBA00022679"/>
    </source>
</evidence>
<evidence type="ECO:0000256" key="6">
    <source>
        <dbReference type="SAM" id="MobiDB-lite"/>
    </source>
</evidence>
<evidence type="ECO:0000256" key="5">
    <source>
        <dbReference type="PROSITE-ProRule" id="PRU10015"/>
    </source>
</evidence>
<dbReference type="InterPro" id="IPR010280">
    <property type="entry name" value="U5_MeTrfase_fam"/>
</dbReference>
<feature type="binding site" evidence="4">
    <location>
        <position position="244"/>
    </location>
    <ligand>
        <name>S-adenosyl-L-methionine</name>
        <dbReference type="ChEBI" id="CHEBI:59789"/>
    </ligand>
</feature>
<comment type="caution">
    <text evidence="7">The sequence shown here is derived from an EMBL/GenBank/DDBJ whole genome shotgun (WGS) entry which is preliminary data.</text>
</comment>
<dbReference type="PANTHER" id="PTHR47548">
    <property type="entry name" value="BNAA06G32370D PROTEIN"/>
    <property type="match status" value="1"/>
</dbReference>
<keyword evidence="2 4" id="KW-0808">Transferase</keyword>
<sequence length="423" mass="46635">MQLDVEQEREKNARPEKMAKRRKRKAARDPSMQYLADPAGAPMCRAARAFFTKTCGLPRFEVVLGRKGGWRVVAKLAVRGTPPVFGMFKPGTHDIAELLHSDAQHEAINACAKLLHKAVLHAGVQGYDGKNAGGLSYVALNADTMANRAQVVCVFNHEKVDTSLRGQMANVLAYMHAHGGKKLLHSVWVHCNPAGRHDNNIFAHEGAWERLEGDKFIEERLEPLEGAVPYALPILRFPPMVFRQANPEAFAGIIAEARKWMQPDGSSKLPVTVELYGGVGTIGLHMLDLVRSISISDANPHNKACFESTVEGLETPALRAKVRAYDPRDAVQVAQSGALSNAEVVIVDPPRKGLDKDVVYAFSRARRLRRIVYISCGFKALQRDTVALQRNGFKLDFAKGHVLFPGADHIETLAVFTRDARAQ</sequence>
<accession>A0A2R5G8Z0</accession>
<feature type="binding site" evidence="4">
    <location>
        <position position="297"/>
    </location>
    <ligand>
        <name>S-adenosyl-L-methionine</name>
        <dbReference type="ChEBI" id="CHEBI:59789"/>
    </ligand>
</feature>
<name>A0A2R5G8Z0_9STRA</name>
<dbReference type="Gene3D" id="3.40.50.150">
    <property type="entry name" value="Vaccinia Virus protein VP39"/>
    <property type="match status" value="1"/>
</dbReference>
<proteinExistence type="inferred from homology"/>
<dbReference type="SUPFAM" id="SSF53335">
    <property type="entry name" value="S-adenosyl-L-methionine-dependent methyltransferases"/>
    <property type="match status" value="1"/>
</dbReference>
<dbReference type="EMBL" id="BEYU01000032">
    <property type="protein sequence ID" value="GBG27522.1"/>
    <property type="molecule type" value="Genomic_DNA"/>
</dbReference>
<evidence type="ECO:0000313" key="7">
    <source>
        <dbReference type="EMBL" id="GBG27522.1"/>
    </source>
</evidence>
<evidence type="ECO:0000256" key="4">
    <source>
        <dbReference type="PROSITE-ProRule" id="PRU01024"/>
    </source>
</evidence>
<feature type="region of interest" description="Disordered" evidence="6">
    <location>
        <begin position="1"/>
        <end position="31"/>
    </location>
</feature>
<comment type="similarity">
    <text evidence="4">Belongs to the class I-like SAM-binding methyltransferase superfamily. RNA M5U methyltransferase family.</text>
</comment>
<evidence type="ECO:0000313" key="8">
    <source>
        <dbReference type="Proteomes" id="UP000241890"/>
    </source>
</evidence>
<keyword evidence="3 4" id="KW-0949">S-adenosyl-L-methionine</keyword>
<dbReference type="InterPro" id="IPR053304">
    <property type="entry name" value="RNA_M5U_MTase"/>
</dbReference>
<dbReference type="PANTHER" id="PTHR47548:SF1">
    <property type="entry name" value="S-ADENOSYL-L-METHIONINE-DEPENDENT METHYLTRANSFERASES SUPERFAMILY PROTEIN"/>
    <property type="match status" value="1"/>
</dbReference>
<keyword evidence="8" id="KW-1185">Reference proteome</keyword>
<dbReference type="PROSITE" id="PS51687">
    <property type="entry name" value="SAM_MT_RNA_M5U"/>
    <property type="match status" value="1"/>
</dbReference>